<dbReference type="AlphaFoldDB" id="A0A2Z3GZZ2"/>
<name>A0A2Z3GZZ2_9BACT</name>
<accession>A0A2Z3GZZ2</accession>
<protein>
    <submittedName>
        <fullName evidence="1">Uncharacterized protein</fullName>
    </submittedName>
</protein>
<dbReference type="Proteomes" id="UP000245802">
    <property type="component" value="Chromosome"/>
</dbReference>
<organism evidence="1 2">
    <name type="scientific">Gemmata obscuriglobus</name>
    <dbReference type="NCBI Taxonomy" id="114"/>
    <lineage>
        <taxon>Bacteria</taxon>
        <taxon>Pseudomonadati</taxon>
        <taxon>Planctomycetota</taxon>
        <taxon>Planctomycetia</taxon>
        <taxon>Gemmatales</taxon>
        <taxon>Gemmataceae</taxon>
        <taxon>Gemmata</taxon>
    </lineage>
</organism>
<dbReference type="EMBL" id="CP025958">
    <property type="protein sequence ID" value="AWM37622.1"/>
    <property type="molecule type" value="Genomic_DNA"/>
</dbReference>
<gene>
    <name evidence="1" type="ORF">C1280_11850</name>
</gene>
<sequence length="187" mass="20337">MPNPALHLTPPSDLGLTAHPVMAVQVSSLFGNPRSRGVEVGALSINEAQATLAAANRGLETLSAEGLARADAAAWLLLRHHLSRIASGLVDPWAGLEVIEAEVRWPYLVQLQMRSYPWRYACESHDYHHLYGLYVDYGDLTGRPHEVTWDGLYGEAAVAAWGRSVVAEARGWLQRHAEPVAAPDTAG</sequence>
<keyword evidence="2" id="KW-1185">Reference proteome</keyword>
<evidence type="ECO:0000313" key="2">
    <source>
        <dbReference type="Proteomes" id="UP000245802"/>
    </source>
</evidence>
<reference evidence="1 2" key="1">
    <citation type="submission" date="2018-01" db="EMBL/GenBank/DDBJ databases">
        <title>G. obscuriglobus.</title>
        <authorList>
            <person name="Franke J."/>
            <person name="Blomberg W."/>
            <person name="Selmecki A."/>
        </authorList>
    </citation>
    <scope>NUCLEOTIDE SEQUENCE [LARGE SCALE GENOMIC DNA]</scope>
    <source>
        <strain evidence="1 2">DSM 5831</strain>
    </source>
</reference>
<dbReference type="KEGG" id="gog:C1280_11850"/>
<proteinExistence type="predicted"/>
<evidence type="ECO:0000313" key="1">
    <source>
        <dbReference type="EMBL" id="AWM37622.1"/>
    </source>
</evidence>